<feature type="non-terminal residue" evidence="2">
    <location>
        <position position="176"/>
    </location>
</feature>
<protein>
    <submittedName>
        <fullName evidence="2">Uncharacterized protein</fullName>
    </submittedName>
</protein>
<evidence type="ECO:0000256" key="1">
    <source>
        <dbReference type="SAM" id="SignalP"/>
    </source>
</evidence>
<dbReference type="AlphaFoldDB" id="C5J8A4"/>
<name>C5J8A4_OPICY</name>
<feature type="chain" id="PRO_5002953643" evidence="1">
    <location>
        <begin position="21"/>
        <end position="176"/>
    </location>
</feature>
<evidence type="ECO:0000313" key="2">
    <source>
        <dbReference type="EMBL" id="CAX51409.1"/>
    </source>
</evidence>
<sequence>MMSRIVGSAMLISFTALAQCCHHSINTSAANASIANSSTGNDLQDSCMMLDPNDYVDQLIVELNNKPIDTVPLPNNSGSTFFKGQMWSLSSLRRTGNATVLCNQSSITIEVLLSFEQLKGHYKWEGKVLFETFSGFINIKVDAGDILFRVKSHRWNDTGLTLDRLSMKICLEFVLK</sequence>
<dbReference type="EMBL" id="FM998765">
    <property type="protein sequence ID" value="CAX51409.1"/>
    <property type="molecule type" value="mRNA"/>
</dbReference>
<dbReference type="InterPro" id="IPR038602">
    <property type="entry name" value="Mite_allergen_7_sf"/>
</dbReference>
<proteinExistence type="evidence at transcript level"/>
<dbReference type="Gene3D" id="3.15.10.50">
    <property type="match status" value="1"/>
</dbReference>
<accession>C5J8A4</accession>
<organism evidence="2">
    <name type="scientific">Opisthacanthus cayaporum</name>
    <name type="common">South American scorpion</name>
    <dbReference type="NCBI Taxonomy" id="573324"/>
    <lineage>
        <taxon>Eukaryota</taxon>
        <taxon>Metazoa</taxon>
        <taxon>Ecdysozoa</taxon>
        <taxon>Arthropoda</taxon>
        <taxon>Chelicerata</taxon>
        <taxon>Arachnida</taxon>
        <taxon>Scorpiones</taxon>
        <taxon>Iurida</taxon>
        <taxon>Scorpionoidea</taxon>
        <taxon>Hemiscorpiidae</taxon>
        <taxon>Opisthacanthus</taxon>
    </lineage>
</organism>
<keyword evidence="1" id="KW-0732">Signal</keyword>
<feature type="signal peptide" evidence="1">
    <location>
        <begin position="1"/>
        <end position="20"/>
    </location>
</feature>
<reference evidence="2" key="1">
    <citation type="journal article" date="2009" name="Toxicon">
        <title>Cloning and characterization of cDNA sequences encoding for new venom peptides of the Brazilian scorpion Opisthacanthus cayaporum.</title>
        <authorList>
            <person name="Silva E.C."/>
            <person name="Camargos T.S."/>
            <person name="Maranhao A.Q."/>
            <person name="Silva-Pereira I."/>
            <person name="Silva L.P."/>
            <person name="Possani L.D."/>
            <person name="Schwartz E.F."/>
        </authorList>
    </citation>
    <scope>NUCLEOTIDE SEQUENCE</scope>
    <source>
        <tissue evidence="2">Venom gland</tissue>
    </source>
</reference>